<organism evidence="1 2">
    <name type="scientific">Smallanthus sonchifolius</name>
    <dbReference type="NCBI Taxonomy" id="185202"/>
    <lineage>
        <taxon>Eukaryota</taxon>
        <taxon>Viridiplantae</taxon>
        <taxon>Streptophyta</taxon>
        <taxon>Embryophyta</taxon>
        <taxon>Tracheophyta</taxon>
        <taxon>Spermatophyta</taxon>
        <taxon>Magnoliopsida</taxon>
        <taxon>eudicotyledons</taxon>
        <taxon>Gunneridae</taxon>
        <taxon>Pentapetalae</taxon>
        <taxon>asterids</taxon>
        <taxon>campanulids</taxon>
        <taxon>Asterales</taxon>
        <taxon>Asteraceae</taxon>
        <taxon>Asteroideae</taxon>
        <taxon>Heliantheae alliance</taxon>
        <taxon>Millerieae</taxon>
        <taxon>Smallanthus</taxon>
    </lineage>
</organism>
<gene>
    <name evidence="1" type="ORF">L1987_60006</name>
</gene>
<name>A0ACB9D777_9ASTR</name>
<sequence>MVVILYYAVGSIHWFGVVVQDNMPVLYHLGPSLEDLFVYCGRKFSLKIVLMLPDQMVYVVDFGLAKRYRDPGTSSHIPYKYDLAGIHSWTDISKVTLLDFVILNNVIPIAASGDRDMSDPIPNQWFSVRKPQLRDEDELAAAKAITKATRASDEDGLAAAKAGGGCAPVCGERERVRG</sequence>
<reference evidence="1 2" key="2">
    <citation type="journal article" date="2022" name="Mol. Ecol. Resour.">
        <title>The genomes of chicory, endive, great burdock and yacon provide insights into Asteraceae paleo-polyploidization history and plant inulin production.</title>
        <authorList>
            <person name="Fan W."/>
            <person name="Wang S."/>
            <person name="Wang H."/>
            <person name="Wang A."/>
            <person name="Jiang F."/>
            <person name="Liu H."/>
            <person name="Zhao H."/>
            <person name="Xu D."/>
            <person name="Zhang Y."/>
        </authorList>
    </citation>
    <scope>NUCLEOTIDE SEQUENCE [LARGE SCALE GENOMIC DNA]</scope>
    <source>
        <strain evidence="2">cv. Yunnan</strain>
        <tissue evidence="1">Leaves</tissue>
    </source>
</reference>
<evidence type="ECO:0000313" key="2">
    <source>
        <dbReference type="Proteomes" id="UP001056120"/>
    </source>
</evidence>
<dbReference type="EMBL" id="CM042037">
    <property type="protein sequence ID" value="KAI3742326.1"/>
    <property type="molecule type" value="Genomic_DNA"/>
</dbReference>
<keyword evidence="2" id="KW-1185">Reference proteome</keyword>
<dbReference type="Proteomes" id="UP001056120">
    <property type="component" value="Linkage Group LG20"/>
</dbReference>
<reference evidence="2" key="1">
    <citation type="journal article" date="2022" name="Mol. Ecol. Resour.">
        <title>The genomes of chicory, endive, great burdock and yacon provide insights into Asteraceae palaeo-polyploidization history and plant inulin production.</title>
        <authorList>
            <person name="Fan W."/>
            <person name="Wang S."/>
            <person name="Wang H."/>
            <person name="Wang A."/>
            <person name="Jiang F."/>
            <person name="Liu H."/>
            <person name="Zhao H."/>
            <person name="Xu D."/>
            <person name="Zhang Y."/>
        </authorList>
    </citation>
    <scope>NUCLEOTIDE SEQUENCE [LARGE SCALE GENOMIC DNA]</scope>
    <source>
        <strain evidence="2">cv. Yunnan</strain>
    </source>
</reference>
<protein>
    <submittedName>
        <fullName evidence="1">Uncharacterized protein</fullName>
    </submittedName>
</protein>
<evidence type="ECO:0000313" key="1">
    <source>
        <dbReference type="EMBL" id="KAI3742326.1"/>
    </source>
</evidence>
<proteinExistence type="predicted"/>
<comment type="caution">
    <text evidence="1">The sequence shown here is derived from an EMBL/GenBank/DDBJ whole genome shotgun (WGS) entry which is preliminary data.</text>
</comment>
<accession>A0ACB9D777</accession>